<evidence type="ECO:0000259" key="1">
    <source>
        <dbReference type="Pfam" id="PF18701"/>
    </source>
</evidence>
<name>A0A0K2T0M6_LEPSM</name>
<feature type="domain" description="DUF5641" evidence="1">
    <location>
        <begin position="2"/>
        <end position="88"/>
    </location>
</feature>
<dbReference type="EMBL" id="HACA01002212">
    <property type="protein sequence ID" value="CDW19573.1"/>
    <property type="molecule type" value="Transcribed_RNA"/>
</dbReference>
<dbReference type="Pfam" id="PF18701">
    <property type="entry name" value="DUF5641"/>
    <property type="match status" value="1"/>
</dbReference>
<reference evidence="2" key="1">
    <citation type="submission" date="2014-05" db="EMBL/GenBank/DDBJ databases">
        <authorList>
            <person name="Chronopoulou M."/>
        </authorList>
    </citation>
    <scope>NUCLEOTIDE SEQUENCE</scope>
    <source>
        <tissue evidence="2">Whole organism</tissue>
    </source>
</reference>
<sequence length="108" mass="12782">MWLSRKKIMNCLWTKWRQEYLHELSISKKWLKSYTNLIKKGDTVALKPELFEKNSWKLGRVTKIHKNLDNVVNSATLISTNGRKFLRSSRQTDLLESKVAEKEMVESK</sequence>
<accession>A0A0K2T0M6</accession>
<dbReference type="InterPro" id="IPR040676">
    <property type="entry name" value="DUF5641"/>
</dbReference>
<organism evidence="2">
    <name type="scientific">Lepeophtheirus salmonis</name>
    <name type="common">Salmon louse</name>
    <name type="synonym">Caligus salmonis</name>
    <dbReference type="NCBI Taxonomy" id="72036"/>
    <lineage>
        <taxon>Eukaryota</taxon>
        <taxon>Metazoa</taxon>
        <taxon>Ecdysozoa</taxon>
        <taxon>Arthropoda</taxon>
        <taxon>Crustacea</taxon>
        <taxon>Multicrustacea</taxon>
        <taxon>Hexanauplia</taxon>
        <taxon>Copepoda</taxon>
        <taxon>Siphonostomatoida</taxon>
        <taxon>Caligidae</taxon>
        <taxon>Lepeophtheirus</taxon>
    </lineage>
</organism>
<protein>
    <submittedName>
        <fullName evidence="2">Putative LOC102078014 [Oreochromis niloticus]</fullName>
    </submittedName>
</protein>
<evidence type="ECO:0000313" key="2">
    <source>
        <dbReference type="EMBL" id="CDW19573.1"/>
    </source>
</evidence>
<proteinExistence type="predicted"/>
<dbReference type="AlphaFoldDB" id="A0A0K2T0M6"/>